<sequence length="137" mass="16276">MKTNFKIISFTEIEFNGIKLDLHNNFEFISANTEISYKRISLHFRKSTGDWAINAEYHNLYFILDNYNFLKQIDINPEFIEDDFCLSGITFFDNDFREEDYGLIEREVPNESDDIIFSFESERVIRVNCETLTLIAD</sequence>
<protein>
    <submittedName>
        <fullName evidence="1">Uncharacterized protein</fullName>
    </submittedName>
</protein>
<proteinExistence type="predicted"/>
<gene>
    <name evidence="1" type="ORF">VB776_24060</name>
</gene>
<name>A0ABU5SCA1_9BACT</name>
<reference evidence="1 2" key="1">
    <citation type="submission" date="2023-12" db="EMBL/GenBank/DDBJ databases">
        <title>Novel species of the genus Arcicella isolated from rivers.</title>
        <authorList>
            <person name="Lu H."/>
        </authorList>
    </citation>
    <scope>NUCLEOTIDE SEQUENCE [LARGE SCALE GENOMIC DNA]</scope>
    <source>
        <strain evidence="1 2">DC2W</strain>
    </source>
</reference>
<dbReference type="EMBL" id="JAYGIL010000056">
    <property type="protein sequence ID" value="MEA5406035.1"/>
    <property type="molecule type" value="Genomic_DNA"/>
</dbReference>
<dbReference type="Proteomes" id="UP001303899">
    <property type="component" value="Unassembled WGS sequence"/>
</dbReference>
<evidence type="ECO:0000313" key="2">
    <source>
        <dbReference type="Proteomes" id="UP001303899"/>
    </source>
</evidence>
<dbReference type="RefSeq" id="WP_323699401.1">
    <property type="nucleotide sequence ID" value="NZ_JAYGIL010000056.1"/>
</dbReference>
<comment type="caution">
    <text evidence="1">The sequence shown here is derived from an EMBL/GenBank/DDBJ whole genome shotgun (WGS) entry which is preliminary data.</text>
</comment>
<organism evidence="1 2">
    <name type="scientific">Arcicella gelida</name>
    <dbReference type="NCBI Taxonomy" id="2984195"/>
    <lineage>
        <taxon>Bacteria</taxon>
        <taxon>Pseudomonadati</taxon>
        <taxon>Bacteroidota</taxon>
        <taxon>Cytophagia</taxon>
        <taxon>Cytophagales</taxon>
        <taxon>Flectobacillaceae</taxon>
        <taxon>Arcicella</taxon>
    </lineage>
</organism>
<accession>A0ABU5SCA1</accession>
<evidence type="ECO:0000313" key="1">
    <source>
        <dbReference type="EMBL" id="MEA5406035.1"/>
    </source>
</evidence>
<keyword evidence="2" id="KW-1185">Reference proteome</keyword>